<evidence type="ECO:0000256" key="8">
    <source>
        <dbReference type="ARBA" id="ARBA00022967"/>
    </source>
</evidence>
<dbReference type="InterPro" id="IPR017871">
    <property type="entry name" value="ABC_transporter-like_CS"/>
</dbReference>
<evidence type="ECO:0000313" key="12">
    <source>
        <dbReference type="EMBL" id="GEK93101.1"/>
    </source>
</evidence>
<dbReference type="GO" id="GO:0006865">
    <property type="term" value="P:amino acid transport"/>
    <property type="evidence" value="ECO:0007669"/>
    <property type="project" value="UniProtKB-KW"/>
</dbReference>
<evidence type="ECO:0000259" key="11">
    <source>
        <dbReference type="PROSITE" id="PS50893"/>
    </source>
</evidence>
<evidence type="ECO:0000256" key="6">
    <source>
        <dbReference type="ARBA" id="ARBA00022741"/>
    </source>
</evidence>
<dbReference type="Proteomes" id="UP000321230">
    <property type="component" value="Unassembled WGS sequence"/>
</dbReference>
<dbReference type="PANTHER" id="PTHR43166">
    <property type="entry name" value="AMINO ACID IMPORT ATP-BINDING PROTEIN"/>
    <property type="match status" value="1"/>
</dbReference>
<name>A0A511B0V8_9PROT</name>
<organism evidence="12 13">
    <name type="scientific">Gluconobacter wancherniae NBRC 103581</name>
    <dbReference type="NCBI Taxonomy" id="656744"/>
    <lineage>
        <taxon>Bacteria</taxon>
        <taxon>Pseudomonadati</taxon>
        <taxon>Pseudomonadota</taxon>
        <taxon>Alphaproteobacteria</taxon>
        <taxon>Acetobacterales</taxon>
        <taxon>Acetobacteraceae</taxon>
        <taxon>Gluconobacter</taxon>
    </lineage>
</organism>
<evidence type="ECO:0000256" key="7">
    <source>
        <dbReference type="ARBA" id="ARBA00022840"/>
    </source>
</evidence>
<keyword evidence="8" id="KW-1278">Translocase</keyword>
<accession>A0A511B0V8</accession>
<dbReference type="Gene3D" id="3.30.70.260">
    <property type="match status" value="1"/>
</dbReference>
<evidence type="ECO:0000256" key="1">
    <source>
        <dbReference type="ARBA" id="ARBA00002579"/>
    </source>
</evidence>
<dbReference type="EMBL" id="BJUZ01000001">
    <property type="protein sequence ID" value="GEK93101.1"/>
    <property type="molecule type" value="Genomic_DNA"/>
</dbReference>
<dbReference type="Pfam" id="PF00005">
    <property type="entry name" value="ABC_tran"/>
    <property type="match status" value="1"/>
</dbReference>
<dbReference type="PROSITE" id="PS50893">
    <property type="entry name" value="ABC_TRANSPORTER_2"/>
    <property type="match status" value="1"/>
</dbReference>
<dbReference type="SUPFAM" id="SSF52540">
    <property type="entry name" value="P-loop containing nucleoside triphosphate hydrolases"/>
    <property type="match status" value="1"/>
</dbReference>
<feature type="domain" description="ABC transporter" evidence="11">
    <location>
        <begin position="5"/>
        <end position="240"/>
    </location>
</feature>
<proteinExistence type="inferred from homology"/>
<evidence type="ECO:0000256" key="10">
    <source>
        <dbReference type="ARBA" id="ARBA00023136"/>
    </source>
</evidence>
<dbReference type="InterPro" id="IPR003439">
    <property type="entry name" value="ABC_transporter-like_ATP-bd"/>
</dbReference>
<protein>
    <recommendedName>
        <fullName evidence="3">Cell division ATP-binding protein FtsE</fullName>
    </recommendedName>
</protein>
<dbReference type="OrthoDB" id="9802264at2"/>
<dbReference type="SMART" id="SM00382">
    <property type="entry name" value="AAA"/>
    <property type="match status" value="1"/>
</dbReference>
<dbReference type="SUPFAM" id="SSF55021">
    <property type="entry name" value="ACT-like"/>
    <property type="match status" value="1"/>
</dbReference>
<dbReference type="InterPro" id="IPR045865">
    <property type="entry name" value="ACT-like_dom_sf"/>
</dbReference>
<sequence length="343" mass="37525">MTPLLEIRNVSHQFGDHSALTNVSFSVEQGDILGIIGRSGAGKSTLLRCLCALQKPTEGEILLNGADLVSLPERALVLERRRIGLVFQHFNLLNSRTVAANIALPLEISGIPSSRRRARVKELIEIVGLEGHENKRPSQLSGGQKQRVGIARALATEPVLLLCDEATSALDPETTASVLDLLAEINRRLGLTIILITHEMDVVRRFARRVVVLEHGKVVENSPVVTLLSDPSRNENIAHLFPDTLIQIPSDQKAYLQTDPFPASEVLLRLGDTAASLPSALLSELGRNFGADIRLLNGGITQVGGRNIMDMIIRLPVFSPEIQMFLKNRCQTVEVLGYVPSDR</sequence>
<comment type="caution">
    <text evidence="12">The sequence shown here is derived from an EMBL/GenBank/DDBJ whole genome shotgun (WGS) entry which is preliminary data.</text>
</comment>
<dbReference type="GO" id="GO:0005524">
    <property type="term" value="F:ATP binding"/>
    <property type="evidence" value="ECO:0007669"/>
    <property type="project" value="UniProtKB-KW"/>
</dbReference>
<dbReference type="GO" id="GO:0005886">
    <property type="term" value="C:plasma membrane"/>
    <property type="evidence" value="ECO:0007669"/>
    <property type="project" value="UniProtKB-ARBA"/>
</dbReference>
<dbReference type="AlphaFoldDB" id="A0A511B0V8"/>
<keyword evidence="13" id="KW-1185">Reference proteome</keyword>
<keyword evidence="6" id="KW-0547">Nucleotide-binding</keyword>
<dbReference type="GO" id="GO:0016887">
    <property type="term" value="F:ATP hydrolysis activity"/>
    <property type="evidence" value="ECO:0007669"/>
    <property type="project" value="InterPro"/>
</dbReference>
<reference evidence="12 13" key="1">
    <citation type="submission" date="2019-07" db="EMBL/GenBank/DDBJ databases">
        <title>Whole genome shotgun sequence of Gluconobacter wancherniae NBRC 103581.</title>
        <authorList>
            <person name="Hosoyama A."/>
            <person name="Uohara A."/>
            <person name="Ohji S."/>
            <person name="Ichikawa N."/>
        </authorList>
    </citation>
    <scope>NUCLEOTIDE SEQUENCE [LARGE SCALE GENOMIC DNA]</scope>
    <source>
        <strain evidence="12 13">NBRC 103581</strain>
    </source>
</reference>
<dbReference type="PROSITE" id="PS00211">
    <property type="entry name" value="ABC_TRANSPORTER_1"/>
    <property type="match status" value="1"/>
</dbReference>
<comment type="function">
    <text evidence="1">Part of the ABC transporter FtsEX involved in cellular division. Important for assembly or stability of the septal ring.</text>
</comment>
<evidence type="ECO:0000256" key="9">
    <source>
        <dbReference type="ARBA" id="ARBA00022970"/>
    </source>
</evidence>
<dbReference type="RefSeq" id="WP_146794365.1">
    <property type="nucleotide sequence ID" value="NZ_BARC01000004.1"/>
</dbReference>
<keyword evidence="7 12" id="KW-0067">ATP-binding</keyword>
<dbReference type="Gene3D" id="3.40.50.300">
    <property type="entry name" value="P-loop containing nucleotide triphosphate hydrolases"/>
    <property type="match status" value="1"/>
</dbReference>
<dbReference type="InterPro" id="IPR027417">
    <property type="entry name" value="P-loop_NTPase"/>
</dbReference>
<gene>
    <name evidence="12" type="primary">metN</name>
    <name evidence="12" type="ORF">GWA01_08710</name>
</gene>
<evidence type="ECO:0000256" key="5">
    <source>
        <dbReference type="ARBA" id="ARBA00022475"/>
    </source>
</evidence>
<keyword evidence="5" id="KW-1003">Cell membrane</keyword>
<evidence type="ECO:0000256" key="4">
    <source>
        <dbReference type="ARBA" id="ARBA00022448"/>
    </source>
</evidence>
<dbReference type="PANTHER" id="PTHR43166:SF30">
    <property type="entry name" value="METHIONINE IMPORT ATP-BINDING PROTEIN METN"/>
    <property type="match status" value="1"/>
</dbReference>
<dbReference type="InterPro" id="IPR003593">
    <property type="entry name" value="AAA+_ATPase"/>
</dbReference>
<evidence type="ECO:0000256" key="3">
    <source>
        <dbReference type="ARBA" id="ARBA00020019"/>
    </source>
</evidence>
<dbReference type="InterPro" id="IPR050086">
    <property type="entry name" value="MetN_ABC_transporter-like"/>
</dbReference>
<evidence type="ECO:0000256" key="2">
    <source>
        <dbReference type="ARBA" id="ARBA00005417"/>
    </source>
</evidence>
<dbReference type="FunFam" id="3.40.50.300:FF:000056">
    <property type="entry name" value="Cell division ATP-binding protein FtsE"/>
    <property type="match status" value="1"/>
</dbReference>
<evidence type="ECO:0000313" key="13">
    <source>
        <dbReference type="Proteomes" id="UP000321230"/>
    </source>
</evidence>
<keyword evidence="4" id="KW-0813">Transport</keyword>
<comment type="similarity">
    <text evidence="2">Belongs to the ABC transporter superfamily.</text>
</comment>
<keyword evidence="9" id="KW-0029">Amino-acid transport</keyword>
<keyword evidence="10" id="KW-0472">Membrane</keyword>